<evidence type="ECO:0000313" key="3">
    <source>
        <dbReference type="Proteomes" id="UP001632037"/>
    </source>
</evidence>
<evidence type="ECO:0000313" key="2">
    <source>
        <dbReference type="EMBL" id="KAL3671665.1"/>
    </source>
</evidence>
<gene>
    <name evidence="2" type="ORF">V7S43_003577</name>
</gene>
<keyword evidence="3" id="KW-1185">Reference proteome</keyword>
<dbReference type="EMBL" id="JBIMZQ010000005">
    <property type="protein sequence ID" value="KAL3671665.1"/>
    <property type="molecule type" value="Genomic_DNA"/>
</dbReference>
<sequence length="89" mass="9974">MTHVKEGKGPREIQEYLQIAGLQTPASSHLMAGAGIEPPRNDRRRTDSNGARRLHGDNANPIFVDDEEEDCEYILFKPSSFEMTRTGIC</sequence>
<dbReference type="AlphaFoldDB" id="A0ABD3G0T7"/>
<proteinExistence type="predicted"/>
<name>A0ABD3G0T7_9STRA</name>
<dbReference type="Proteomes" id="UP001632037">
    <property type="component" value="Unassembled WGS sequence"/>
</dbReference>
<accession>A0ABD3G0T7</accession>
<reference evidence="2 3" key="1">
    <citation type="submission" date="2024-09" db="EMBL/GenBank/DDBJ databases">
        <title>Genome sequencing and assembly of Phytophthora oleae, isolate VK10A, causative agent of rot of olive drupes.</title>
        <authorList>
            <person name="Conti Taguali S."/>
            <person name="Riolo M."/>
            <person name="La Spada F."/>
            <person name="Cacciola S.O."/>
            <person name="Dionisio G."/>
        </authorList>
    </citation>
    <scope>NUCLEOTIDE SEQUENCE [LARGE SCALE GENOMIC DNA]</scope>
    <source>
        <strain evidence="2 3">VK10A</strain>
    </source>
</reference>
<evidence type="ECO:0000256" key="1">
    <source>
        <dbReference type="SAM" id="MobiDB-lite"/>
    </source>
</evidence>
<feature type="region of interest" description="Disordered" evidence="1">
    <location>
        <begin position="29"/>
        <end position="61"/>
    </location>
</feature>
<protein>
    <submittedName>
        <fullName evidence="2">Uncharacterized protein</fullName>
    </submittedName>
</protein>
<comment type="caution">
    <text evidence="2">The sequence shown here is derived from an EMBL/GenBank/DDBJ whole genome shotgun (WGS) entry which is preliminary data.</text>
</comment>
<organism evidence="2 3">
    <name type="scientific">Phytophthora oleae</name>
    <dbReference type="NCBI Taxonomy" id="2107226"/>
    <lineage>
        <taxon>Eukaryota</taxon>
        <taxon>Sar</taxon>
        <taxon>Stramenopiles</taxon>
        <taxon>Oomycota</taxon>
        <taxon>Peronosporomycetes</taxon>
        <taxon>Peronosporales</taxon>
        <taxon>Peronosporaceae</taxon>
        <taxon>Phytophthora</taxon>
    </lineage>
</organism>